<dbReference type="Proteomes" id="UP000219356">
    <property type="component" value="Unassembled WGS sequence"/>
</dbReference>
<organism evidence="1 2">
    <name type="scientific">Terribacillus aidingensis</name>
    <dbReference type="NCBI Taxonomy" id="586416"/>
    <lineage>
        <taxon>Bacteria</taxon>
        <taxon>Bacillati</taxon>
        <taxon>Bacillota</taxon>
        <taxon>Bacilli</taxon>
        <taxon>Bacillales</taxon>
        <taxon>Bacillaceae</taxon>
        <taxon>Terribacillus</taxon>
    </lineage>
</organism>
<gene>
    <name evidence="1" type="ORF">SAMN05421503_3281</name>
</gene>
<dbReference type="EMBL" id="OBEK01000006">
    <property type="protein sequence ID" value="SNZ17541.1"/>
    <property type="molecule type" value="Genomic_DNA"/>
</dbReference>
<reference evidence="2" key="1">
    <citation type="submission" date="2017-09" db="EMBL/GenBank/DDBJ databases">
        <authorList>
            <person name="Varghese N."/>
            <person name="Submissions S."/>
        </authorList>
    </citation>
    <scope>NUCLEOTIDE SEQUENCE [LARGE SCALE GENOMIC DNA]</scope>
    <source>
        <strain evidence="2">CGMCC 1.8913</strain>
    </source>
</reference>
<sequence>MGSIKVDGIVNGNAEFTVSLSEDFSVNSIGEKEGFPNRKNECQDTDCAY</sequence>
<dbReference type="RefSeq" id="WP_179637143.1">
    <property type="nucleotide sequence ID" value="NZ_OBEK01000006.1"/>
</dbReference>
<name>A0A285PCG3_9BACI</name>
<proteinExistence type="predicted"/>
<accession>A0A285PCG3</accession>
<evidence type="ECO:0000313" key="2">
    <source>
        <dbReference type="Proteomes" id="UP000219356"/>
    </source>
</evidence>
<protein>
    <submittedName>
        <fullName evidence="1">Uncharacterized protein</fullName>
    </submittedName>
</protein>
<evidence type="ECO:0000313" key="1">
    <source>
        <dbReference type="EMBL" id="SNZ17541.1"/>
    </source>
</evidence>
<dbReference type="AlphaFoldDB" id="A0A285PCG3"/>
<keyword evidence="2" id="KW-1185">Reference proteome</keyword>